<dbReference type="NCBIfam" id="NF033510">
    <property type="entry name" value="Ca_tandemer"/>
    <property type="match status" value="4"/>
</dbReference>
<keyword evidence="2" id="KW-0812">Transmembrane</keyword>
<reference evidence="6 8" key="2">
    <citation type="submission" date="2013-03" db="EMBL/GenBank/DDBJ databases">
        <title>The Genome Sequence of Enterococcus moraviensis BAA-383 (PacBio/Illumina hybrid assembly).</title>
        <authorList>
            <consortium name="The Broad Institute Genomics Platform"/>
            <consortium name="The Broad Institute Genome Sequencing Center for Infectious Disease"/>
            <person name="Earl A."/>
            <person name="Russ C."/>
            <person name="Gilmore M."/>
            <person name="Surin D."/>
            <person name="Walker B."/>
            <person name="Young S."/>
            <person name="Zeng Q."/>
            <person name="Gargeya S."/>
            <person name="Fitzgerald M."/>
            <person name="Haas B."/>
            <person name="Abouelleil A."/>
            <person name="Allen A.W."/>
            <person name="Alvarado L."/>
            <person name="Arachchi H.M."/>
            <person name="Berlin A.M."/>
            <person name="Chapman S.B."/>
            <person name="Gainer-Dewar J."/>
            <person name="Goldberg J."/>
            <person name="Griggs A."/>
            <person name="Gujja S."/>
            <person name="Hansen M."/>
            <person name="Howarth C."/>
            <person name="Imamovic A."/>
            <person name="Ireland A."/>
            <person name="Larimer J."/>
            <person name="McCowan C."/>
            <person name="Murphy C."/>
            <person name="Pearson M."/>
            <person name="Poon T.W."/>
            <person name="Priest M."/>
            <person name="Roberts A."/>
            <person name="Saif S."/>
            <person name="Shea T."/>
            <person name="Sisk P."/>
            <person name="Sykes S."/>
            <person name="Wortman J."/>
            <person name="Nusbaum C."/>
            <person name="Birren B."/>
        </authorList>
    </citation>
    <scope>NUCLEOTIDE SEQUENCE [LARGE SCALE GENOMIC DNA]</scope>
    <source>
        <strain evidence="6 8">ATCC BAA-383</strain>
    </source>
</reference>
<evidence type="ECO:0008006" key="9">
    <source>
        <dbReference type="Google" id="ProtNLM"/>
    </source>
</evidence>
<feature type="domain" description="Bacterial Ig" evidence="3">
    <location>
        <begin position="1514"/>
        <end position="1596"/>
    </location>
</feature>
<feature type="domain" description="Bacterial Ig" evidence="3">
    <location>
        <begin position="1614"/>
        <end position="1685"/>
    </location>
</feature>
<evidence type="ECO:0000259" key="3">
    <source>
        <dbReference type="Pfam" id="PF17936"/>
    </source>
</evidence>
<dbReference type="Gene3D" id="2.60.40.10">
    <property type="entry name" value="Immunoglobulins"/>
    <property type="match status" value="14"/>
</dbReference>
<feature type="compositionally biased region" description="Polar residues" evidence="1">
    <location>
        <begin position="1395"/>
        <end position="1413"/>
    </location>
</feature>
<feature type="domain" description="Bacterial Ig" evidence="3">
    <location>
        <begin position="1244"/>
        <end position="1326"/>
    </location>
</feature>
<reference evidence="5 7" key="1">
    <citation type="submission" date="2013-02" db="EMBL/GenBank/DDBJ databases">
        <title>The Genome Sequence of Enterococcus moraviensis BAA-383.</title>
        <authorList>
            <consortium name="The Broad Institute Genome Sequencing Platform"/>
            <consortium name="The Broad Institute Genome Sequencing Center for Infectious Disease"/>
            <person name="Earl A.M."/>
            <person name="Gilmore M.S."/>
            <person name="Lebreton F."/>
            <person name="Walker B."/>
            <person name="Young S.K."/>
            <person name="Zeng Q."/>
            <person name="Gargeya S."/>
            <person name="Fitzgerald M."/>
            <person name="Haas B."/>
            <person name="Abouelleil A."/>
            <person name="Alvarado L."/>
            <person name="Arachchi H.M."/>
            <person name="Berlin A.M."/>
            <person name="Chapman S.B."/>
            <person name="Dewar J."/>
            <person name="Goldberg J."/>
            <person name="Griggs A."/>
            <person name="Gujja S."/>
            <person name="Hansen M."/>
            <person name="Howarth C."/>
            <person name="Imamovic A."/>
            <person name="Larimer J."/>
            <person name="McCowan C."/>
            <person name="Murphy C."/>
            <person name="Neiman D."/>
            <person name="Pearson M."/>
            <person name="Priest M."/>
            <person name="Roberts A."/>
            <person name="Saif S."/>
            <person name="Shea T."/>
            <person name="Sisk P."/>
            <person name="Sykes S."/>
            <person name="Wortman J."/>
            <person name="Nusbaum C."/>
            <person name="Birren B."/>
        </authorList>
    </citation>
    <scope>NUCLEOTIDE SEQUENCE [LARGE SCALE GENOMIC DNA]</scope>
    <source>
        <strain evidence="5 7">ATCC BAA-383</strain>
    </source>
</reference>
<dbReference type="Pfam" id="PF17936">
    <property type="entry name" value="Big_6"/>
    <property type="match status" value="13"/>
</dbReference>
<dbReference type="Proteomes" id="UP000014157">
    <property type="component" value="Unassembled WGS sequence"/>
</dbReference>
<feature type="domain" description="Bacterial Ig" evidence="3">
    <location>
        <begin position="803"/>
        <end position="874"/>
    </location>
</feature>
<keyword evidence="8" id="KW-1185">Reference proteome</keyword>
<feature type="domain" description="Bacterial Ig" evidence="3">
    <location>
        <begin position="1074"/>
        <end position="1146"/>
    </location>
</feature>
<dbReference type="InterPro" id="IPR041498">
    <property type="entry name" value="Big_6"/>
</dbReference>
<dbReference type="RefSeq" id="WP_010764943.1">
    <property type="nucleotide sequence ID" value="NZ_ASWB01000001.1"/>
</dbReference>
<keyword evidence="2" id="KW-0472">Membrane</keyword>
<dbReference type="STRING" id="155617.RV09_GL000269"/>
<comment type="caution">
    <text evidence="5">The sequence shown here is derived from an EMBL/GenBank/DDBJ whole genome shotgun (WGS) entry which is preliminary data.</text>
</comment>
<dbReference type="HOGENOM" id="CLU_002394_3_0_9"/>
<dbReference type="Pfam" id="PF20609">
    <property type="entry name" value="pAdhesive_17"/>
    <property type="match status" value="1"/>
</dbReference>
<feature type="domain" description="Bacterial Ig" evidence="3">
    <location>
        <begin position="625"/>
        <end position="697"/>
    </location>
</feature>
<feature type="region of interest" description="Disordered" evidence="1">
    <location>
        <begin position="1217"/>
        <end position="1237"/>
    </location>
</feature>
<feature type="region of interest" description="Disordered" evidence="1">
    <location>
        <begin position="1959"/>
        <end position="2006"/>
    </location>
</feature>
<dbReference type="OrthoDB" id="2339326at2"/>
<protein>
    <recommendedName>
        <fullName evidence="9">LPXTG cell wall anchor domain-containing protein</fullName>
    </recommendedName>
</protein>
<dbReference type="EMBL" id="AJAS01000014">
    <property type="protein sequence ID" value="EOI00456.1"/>
    <property type="molecule type" value="Genomic_DNA"/>
</dbReference>
<gene>
    <name evidence="6" type="ORF">I586_00308</name>
    <name evidence="5" type="ORF">UAY_01559</name>
</gene>
<feature type="transmembrane region" description="Helical" evidence="2">
    <location>
        <begin position="2017"/>
        <end position="2036"/>
    </location>
</feature>
<dbReference type="Proteomes" id="UP000013781">
    <property type="component" value="Unassembled WGS sequence"/>
</dbReference>
<evidence type="ECO:0000313" key="6">
    <source>
        <dbReference type="EMBL" id="EOT73315.1"/>
    </source>
</evidence>
<dbReference type="PATRIC" id="fig|1158609.3.peg.1521"/>
<evidence type="ECO:0000313" key="8">
    <source>
        <dbReference type="Proteomes" id="UP000014157"/>
    </source>
</evidence>
<evidence type="ECO:0000256" key="2">
    <source>
        <dbReference type="SAM" id="Phobius"/>
    </source>
</evidence>
<dbReference type="InterPro" id="IPR046762">
    <property type="entry name" value="pAdhesive_17"/>
</dbReference>
<feature type="domain" description="Putative adhesive" evidence="4">
    <location>
        <begin position="52"/>
        <end position="340"/>
    </location>
</feature>
<evidence type="ECO:0000256" key="1">
    <source>
        <dbReference type="SAM" id="MobiDB-lite"/>
    </source>
</evidence>
<feature type="compositionally biased region" description="Low complexity" evidence="1">
    <location>
        <begin position="1991"/>
        <end position="2006"/>
    </location>
</feature>
<feature type="domain" description="Bacterial Ig" evidence="3">
    <location>
        <begin position="1154"/>
        <end position="1235"/>
    </location>
</feature>
<keyword evidence="2" id="KW-1133">Transmembrane helix</keyword>
<dbReference type="EMBL" id="ASWB01000001">
    <property type="protein sequence ID" value="EOT73315.1"/>
    <property type="molecule type" value="Genomic_DNA"/>
</dbReference>
<feature type="region of interest" description="Disordered" evidence="1">
    <location>
        <begin position="1395"/>
        <end position="1417"/>
    </location>
</feature>
<organism evidence="5 7">
    <name type="scientific">Enterococcus moraviensis ATCC BAA-383</name>
    <dbReference type="NCBI Taxonomy" id="1158609"/>
    <lineage>
        <taxon>Bacteria</taxon>
        <taxon>Bacillati</taxon>
        <taxon>Bacillota</taxon>
        <taxon>Bacilli</taxon>
        <taxon>Lactobacillales</taxon>
        <taxon>Enterococcaceae</taxon>
        <taxon>Enterococcus</taxon>
    </lineage>
</organism>
<feature type="domain" description="Bacterial Ig" evidence="3">
    <location>
        <begin position="1903"/>
        <end position="1972"/>
    </location>
</feature>
<feature type="domain" description="Bacterial Ig" evidence="3">
    <location>
        <begin position="1704"/>
        <end position="1776"/>
    </location>
</feature>
<evidence type="ECO:0000259" key="4">
    <source>
        <dbReference type="Pfam" id="PF20609"/>
    </source>
</evidence>
<evidence type="ECO:0000313" key="5">
    <source>
        <dbReference type="EMBL" id="EOI00456.1"/>
    </source>
</evidence>
<accession>R2QYI0</accession>
<name>R2QYI0_9ENTE</name>
<feature type="domain" description="Bacterial Ig" evidence="3">
    <location>
        <begin position="1336"/>
        <end position="1416"/>
    </location>
</feature>
<feature type="compositionally biased region" description="Basic and acidic residues" evidence="1">
    <location>
        <begin position="1959"/>
        <end position="1974"/>
    </location>
</feature>
<feature type="domain" description="Bacterial Ig" evidence="3">
    <location>
        <begin position="894"/>
        <end position="966"/>
    </location>
</feature>
<feature type="domain" description="Bacterial Ig" evidence="3">
    <location>
        <begin position="1424"/>
        <end position="1506"/>
    </location>
</feature>
<dbReference type="eggNOG" id="COG3170">
    <property type="taxonomic scope" value="Bacteria"/>
</dbReference>
<evidence type="ECO:0000313" key="7">
    <source>
        <dbReference type="Proteomes" id="UP000013781"/>
    </source>
</evidence>
<sequence>MKNDQQKKKNTNKSKKQAKYRALSLVLTSSLVIAPLTVPLSFYLPGGITASAAVLDAEILSNISSSNSSGTTTGARWAADGATKNVDFSITGGELAGASAITSGKKQAVLAIPNQLNGRVAVNGPAQIDTNITLTLADVPFLSGTLTAVDNLSNALTDIVQNTIGNATGVNLNLTNVNQKIAALKNIENFGSASFTSTPTLAGNGSYISANIDDGLGLVLAQDVRTILQDLKTAIDQLNATGSNIILVPVVNTALAAAKVPIDAALNLAIPLVGVGGAGINQLADASLLGSTTVNIPTTVVSPTSLSQNLDARFVGTVVKTDVIDVSLISTANGVSDIYYAGTAAVVAPPVVTNTTGTSATGYTVTGTATAGDTVTIKNAGGTTIASGPATGGNFTITIPQGAAVENEQLQAIASNNGVDSTPTSFATPADPASAVTPPVVTNTTGTSATGYTVTGTATAGDTVTIKNAGGTTIASGPATGGNFSITIPQGAATASEALTAIASKNGVDSTPTSFTTPADPVNVVAPPVVTNTTGTSATGYTVTGTATAGDTVTIKNAGGTTIASGPATGGNFTITIPQGAAVGDEELQAIASNGSDTSLPTTFTTPADPVVITSPTISGVTGDSATGYTVTGTATPGDSIIIKNAGGAVIGSGVANGSGDFTVILLPGIATPNETLNAIASDGNGNESDPTSFTTPADAVIVPAPTVSNVTGNSATGYAVTGTATPGDNVVVKNASGIIIAAGIADPLGNFTAVIPIGLASPSEELNAIAVSGLNQSSATPFETPADAVVVPAPVVTGVTGNSSAGYTVTGTATPGDTVTVKNSGGTVLASGTADPLGQFSINLPIGSATPLESLNAIAFDGLGNQSSATPFITPPDLVIVAPPTVEGVTGSSASGYTVTGKATPGNLISIKNTGGTVIATAQADLLGNYTAVIPTGQATPNEQLKAIASDILGNQSIATNFNTPADPVLVGSPVITNVTGTSTTGYSVTGTATPGDTVLVKNTGGTIIGTGTTDSSGNFTVVIPVGSAMPSQQLSAIADDGNGHQSLATPFMTPSDPVVVGSPIVTGVTGSSSTGYTVTGTATPGDTITITNTGGTIIGTGVADSNGDFTVTVPAGSAAPNQQLTATAQDANGNTSPGTNFTTPADPVIVPAPVVTEVTGSSATGYTVKGSAVAGNTVLIKNTGGTIIASGIADSNGNFTATIPVGLATPSQQLTATAQDPDGNTSPGTSFITPADPVIVTAPTVTGVTGSSASGYVVTGSATAGDSILIKNTGGTVIGTATADPNGSFTVTIPIGLASPNEQLNAIADDGDGHQSSATPFTTPADSVVVNAPVVTGVTGSSNTGYTVTGTATPGDTVSIKNTGGTVVGSAVADQNGDFTVIIPVGSATPNQQLTATAQDPNGNTSPGTSFVTPADPVVVTAPTVSSVTGTAATGYTVNGTADAGNTVIIKNTGGTIIGTATADQNGNFTVLIPINLASSNELLVAVAEDGNGHQSSATPFTTPADPVSVTAPTVTNVTGSSSTGYTVTGTADAGDTVAITNTGGNDLGSATVDPSGKFSIVIQAGLVTPSEQLKATASDAAGNQSSATPFTTPADPVVIPAPIVTSVTGNSSTGYTVKGTAKAGDTLLIKKLTGTEIGATTVDENGNYTVILPAGAALAREQLRAIDSDGAGHQSPATSFITPADPVVVASPIITSVTGNSSTGYTVKGTATPANSISLRTLSGAEVGTGSVDPNGDFTIELEGQEVNPLQQLHAIAIDDELNMSLPTLFTIPANPSSSIEAPTIENVTGTSKAGYIVTGKTTAGHKVKIRNAAGRVIGSGIADSNGQYSLIDSQSALAPDRDFSIALPTGSATEKEALTATAENNIGDVSTATPFMTPADPTVYVATPIVDSVTGNSMTGYTIKGIATPGNDVEIQNENGEMLAGAKASDNGLFVITIPIGFAEPQQLVSAIAKDEQGNKSEPAKFKLPADPDAGNGNNNGAGNGSNLGNNGSSGFNNLNSSQKNLPNNGEVFSNWGILGALLLGVFSFFTFKRTHKKEDE</sequence>
<proteinExistence type="predicted"/>
<dbReference type="InterPro" id="IPR013783">
    <property type="entry name" value="Ig-like_fold"/>
</dbReference>
<feature type="domain" description="Bacterial Ig" evidence="3">
    <location>
        <begin position="984"/>
        <end position="1055"/>
    </location>
</feature>
<feature type="compositionally biased region" description="Polar residues" evidence="1">
    <location>
        <begin position="1217"/>
        <end position="1234"/>
    </location>
</feature>